<dbReference type="InterPro" id="IPR009097">
    <property type="entry name" value="Cyclic_Pdiesterase"/>
</dbReference>
<sequence length="229" mass="25876">MSVFPAELPASLDDPEVIREHDWEAFCQLTYMENHWDRPGWTPGRRSYHWMLTFDGADDVQQLAKRCQAQLPATKLDPVPLDALHLTIGRIGFTDEVTKTSVRAIAKEAERSLDLEPFVLGVGPLAGSSGAARFSVTPWSPLLDLHRQLTAATRTVLGERCSMETSKFRPHLSIAYANDRLPVSDLLPLYEELRTLPPITMSAWSAVLIEMRRDGHTYRFGEVFRVPFN</sequence>
<dbReference type="STRING" id="490629.SAMN05216266_12334"/>
<evidence type="ECO:0000313" key="1">
    <source>
        <dbReference type="EMBL" id="SFB59096.1"/>
    </source>
</evidence>
<dbReference type="GO" id="GO:0016874">
    <property type="term" value="F:ligase activity"/>
    <property type="evidence" value="ECO:0007669"/>
    <property type="project" value="UniProtKB-KW"/>
</dbReference>
<protein>
    <submittedName>
        <fullName evidence="1">2'-5' RNA ligase</fullName>
    </submittedName>
</protein>
<reference evidence="2" key="1">
    <citation type="submission" date="2016-10" db="EMBL/GenBank/DDBJ databases">
        <authorList>
            <person name="Varghese N."/>
            <person name="Submissions S."/>
        </authorList>
    </citation>
    <scope>NUCLEOTIDE SEQUENCE [LARGE SCALE GENOMIC DNA]</scope>
    <source>
        <strain evidence="2">CGMCC 4.3568</strain>
    </source>
</reference>
<keyword evidence="1" id="KW-0436">Ligase</keyword>
<name>A0A1I1CAU7_9PSEU</name>
<dbReference type="Gene3D" id="3.90.1140.10">
    <property type="entry name" value="Cyclic phosphodiesterase"/>
    <property type="match status" value="1"/>
</dbReference>
<dbReference type="EMBL" id="FOKG01000023">
    <property type="protein sequence ID" value="SFB59096.1"/>
    <property type="molecule type" value="Genomic_DNA"/>
</dbReference>
<dbReference type="RefSeq" id="WP_177242820.1">
    <property type="nucleotide sequence ID" value="NZ_FOKG01000023.1"/>
</dbReference>
<organism evidence="1 2">
    <name type="scientific">Amycolatopsis marina</name>
    <dbReference type="NCBI Taxonomy" id="490629"/>
    <lineage>
        <taxon>Bacteria</taxon>
        <taxon>Bacillati</taxon>
        <taxon>Actinomycetota</taxon>
        <taxon>Actinomycetes</taxon>
        <taxon>Pseudonocardiales</taxon>
        <taxon>Pseudonocardiaceae</taxon>
        <taxon>Amycolatopsis</taxon>
    </lineage>
</organism>
<dbReference type="Proteomes" id="UP000243799">
    <property type="component" value="Unassembled WGS sequence"/>
</dbReference>
<proteinExistence type="predicted"/>
<dbReference type="SUPFAM" id="SSF55144">
    <property type="entry name" value="LigT-like"/>
    <property type="match status" value="1"/>
</dbReference>
<dbReference type="Pfam" id="PF13563">
    <property type="entry name" value="2_5_RNA_ligase2"/>
    <property type="match status" value="1"/>
</dbReference>
<gene>
    <name evidence="1" type="ORF">SAMN05216266_12334</name>
</gene>
<dbReference type="AlphaFoldDB" id="A0A1I1CAU7"/>
<accession>A0A1I1CAU7</accession>
<evidence type="ECO:0000313" key="2">
    <source>
        <dbReference type="Proteomes" id="UP000243799"/>
    </source>
</evidence>
<keyword evidence="2" id="KW-1185">Reference proteome</keyword>